<dbReference type="AlphaFoldDB" id="A0A424Y9Q5"/>
<protein>
    <submittedName>
        <fullName evidence="2">DUF882 domain-containing protein</fullName>
    </submittedName>
</protein>
<dbReference type="InterPro" id="IPR013230">
    <property type="entry name" value="Peptidase_M15A_C"/>
</dbReference>
<feature type="domain" description="Peptidase M15A C-terminal" evidence="1">
    <location>
        <begin position="9"/>
        <end position="108"/>
    </location>
</feature>
<comment type="caution">
    <text evidence="2">The sequence shown here is derived from an EMBL/GenBank/DDBJ whole genome shotgun (WGS) entry which is preliminary data.</text>
</comment>
<evidence type="ECO:0000313" key="2">
    <source>
        <dbReference type="EMBL" id="RQD73042.1"/>
    </source>
</evidence>
<gene>
    <name evidence="2" type="ORF">D5R97_09950</name>
</gene>
<proteinExistence type="predicted"/>
<evidence type="ECO:0000313" key="3">
    <source>
        <dbReference type="Proteomes" id="UP000285138"/>
    </source>
</evidence>
<sequence length="118" mass="13468">MNNIQVSKNFKLREFQCRDGSHQVVIHSELLRRLQDLRNRVGRPVIINSGYRNREHNARVGGSPNSFHLRGMAADIVVVGINPGDLARVAREVGFRGIGIYRTFVHVDVRPNRAEWRG</sequence>
<reference evidence="2 3" key="1">
    <citation type="submission" date="2018-08" db="EMBL/GenBank/DDBJ databases">
        <title>The metabolism and importance of syntrophic acetate oxidation coupled to methane or sulfide production in haloalkaline environments.</title>
        <authorList>
            <person name="Timmers P.H.A."/>
            <person name="Vavourakis C.D."/>
            <person name="Sorokin D.Y."/>
            <person name="Sinninghe Damste J.S."/>
            <person name="Muyzer G."/>
            <person name="Stams A.J.M."/>
            <person name="Plugge C.M."/>
        </authorList>
    </citation>
    <scope>NUCLEOTIDE SEQUENCE [LARGE SCALE GENOMIC DNA]</scope>
    <source>
        <strain evidence="2">MSAO_Bac1</strain>
    </source>
</reference>
<dbReference type="Gene3D" id="3.30.1380.10">
    <property type="match status" value="1"/>
</dbReference>
<dbReference type="EMBL" id="QZAA01000282">
    <property type="protein sequence ID" value="RQD73042.1"/>
    <property type="molecule type" value="Genomic_DNA"/>
</dbReference>
<dbReference type="SUPFAM" id="SSF55166">
    <property type="entry name" value="Hedgehog/DD-peptidase"/>
    <property type="match status" value="1"/>
</dbReference>
<dbReference type="InterPro" id="IPR009045">
    <property type="entry name" value="Zn_M74/Hedgehog-like"/>
</dbReference>
<dbReference type="Proteomes" id="UP000285138">
    <property type="component" value="Unassembled WGS sequence"/>
</dbReference>
<evidence type="ECO:0000259" key="1">
    <source>
        <dbReference type="Pfam" id="PF08291"/>
    </source>
</evidence>
<organism evidence="2 3">
    <name type="scientific">Candidatus Syntrophonatronum acetioxidans</name>
    <dbReference type="NCBI Taxonomy" id="1795816"/>
    <lineage>
        <taxon>Bacteria</taxon>
        <taxon>Bacillati</taxon>
        <taxon>Bacillota</taxon>
        <taxon>Clostridia</taxon>
        <taxon>Eubacteriales</taxon>
        <taxon>Syntrophomonadaceae</taxon>
        <taxon>Candidatus Syntrophonatronum</taxon>
    </lineage>
</organism>
<dbReference type="Pfam" id="PF08291">
    <property type="entry name" value="Peptidase_M15_3"/>
    <property type="match status" value="1"/>
</dbReference>
<accession>A0A424Y9Q5</accession>
<name>A0A424Y9Q5_9FIRM</name>